<evidence type="ECO:0000313" key="4">
    <source>
        <dbReference type="Proteomes" id="UP000006727"/>
    </source>
</evidence>
<dbReference type="PANTHER" id="PTHR10098">
    <property type="entry name" value="RAPSYN-RELATED"/>
    <property type="match status" value="1"/>
</dbReference>
<evidence type="ECO:0000259" key="1">
    <source>
        <dbReference type="Pfam" id="PF12770"/>
    </source>
</evidence>
<accession>A0A2K1L1Q2</accession>
<evidence type="ECO:0000313" key="2">
    <source>
        <dbReference type="EMBL" id="PNR59959.1"/>
    </source>
</evidence>
<dbReference type="Pfam" id="PF12770">
    <property type="entry name" value="CHAT"/>
    <property type="match status" value="2"/>
</dbReference>
<feature type="domain" description="CHAT" evidence="1">
    <location>
        <begin position="465"/>
        <end position="554"/>
    </location>
</feature>
<protein>
    <recommendedName>
        <fullName evidence="1">CHAT domain-containing protein</fullName>
    </recommendedName>
</protein>
<reference evidence="2 4" key="2">
    <citation type="journal article" date="2018" name="Plant J.">
        <title>The Physcomitrella patens chromosome-scale assembly reveals moss genome structure and evolution.</title>
        <authorList>
            <person name="Lang D."/>
            <person name="Ullrich K.K."/>
            <person name="Murat F."/>
            <person name="Fuchs J."/>
            <person name="Jenkins J."/>
            <person name="Haas F.B."/>
            <person name="Piednoel M."/>
            <person name="Gundlach H."/>
            <person name="Van Bel M."/>
            <person name="Meyberg R."/>
            <person name="Vives C."/>
            <person name="Morata J."/>
            <person name="Symeonidi A."/>
            <person name="Hiss M."/>
            <person name="Muchero W."/>
            <person name="Kamisugi Y."/>
            <person name="Saleh O."/>
            <person name="Blanc G."/>
            <person name="Decker E.L."/>
            <person name="van Gessel N."/>
            <person name="Grimwood J."/>
            <person name="Hayes R.D."/>
            <person name="Graham S.W."/>
            <person name="Gunter L.E."/>
            <person name="McDaniel S.F."/>
            <person name="Hoernstein S.N.W."/>
            <person name="Larsson A."/>
            <person name="Li F.W."/>
            <person name="Perroud P.F."/>
            <person name="Phillips J."/>
            <person name="Ranjan P."/>
            <person name="Rokshar D.S."/>
            <person name="Rothfels C.J."/>
            <person name="Schneider L."/>
            <person name="Shu S."/>
            <person name="Stevenson D.W."/>
            <person name="Thummler F."/>
            <person name="Tillich M."/>
            <person name="Villarreal Aguilar J.C."/>
            <person name="Widiez T."/>
            <person name="Wong G.K."/>
            <person name="Wymore A."/>
            <person name="Zhang Y."/>
            <person name="Zimmer A.D."/>
            <person name="Quatrano R.S."/>
            <person name="Mayer K.F.X."/>
            <person name="Goodstein D."/>
            <person name="Casacuberta J.M."/>
            <person name="Vandepoele K."/>
            <person name="Reski R."/>
            <person name="Cuming A.C."/>
            <person name="Tuskan G.A."/>
            <person name="Maumus F."/>
            <person name="Salse J."/>
            <person name="Schmutz J."/>
            <person name="Rensing S.A."/>
        </authorList>
    </citation>
    <scope>NUCLEOTIDE SEQUENCE [LARGE SCALE GENOMIC DNA]</scope>
    <source>
        <strain evidence="3 4">cv. Gransden 2004</strain>
    </source>
</reference>
<dbReference type="PaxDb" id="3218-PP1S30_326V6.1"/>
<proteinExistence type="predicted"/>
<dbReference type="InterPro" id="IPR024983">
    <property type="entry name" value="CHAT_dom"/>
</dbReference>
<sequence length="571" mass="63990">MISETMYKRAHDPTLDSGERKTALAEALVQAGKDMPDESKSDVDVRKLVCTRICDLYKVRGRFGKALFWNEERLKLMTQDDDPKLLHDARVGSIRFRGILRVPGQSIETLFEIHGELKQICKQDAKSERARSYSFLSDLERRTNPTFKSMSAAAVAEERAKEASWDKQFYEFTERDPNLILEHAKAKEMLKWNNLLHEGDGTLEIFIRERRHDVEFCDKEGKPRVADLPSILTKLYLHMSQDNNTELGFEDLMPFLEFLYDGFMEVIQPILDTMSCSHKLIICANGILAGVPFAALRNSKTGKHLVECHTIAFTPSLRTLQQYSELLEFLPGHQLMDGAGAALVLGDPASDGTEALKEKVLLWTKQAATTSSYQAVMHLGTQDRARKYKFKNGAFEFADPIVTTWPPPVQSSEWSFLKNLKLQDGPVPSADSASMDHAEDLRSSNYNHYSRYLTFEGIVLSDVEWRALLEVLSACDTDKGKVTREGVLSLARAFLLGGAPSTIVSQWKVDDNSAPHCMAALYAHMIAGQDVASELREAQVYMIGTSPFQVHQCSPFLVMGLGTVSPRPVGG</sequence>
<evidence type="ECO:0000313" key="3">
    <source>
        <dbReference type="EnsemblPlants" id="Pp3c2_16120V3.1"/>
    </source>
</evidence>
<dbReference type="EnsemblPlants" id="Pp3c2_16120V3.1">
    <property type="protein sequence ID" value="Pp3c2_16120V3.1"/>
    <property type="gene ID" value="Pp3c2_16120"/>
</dbReference>
<gene>
    <name evidence="2" type="ORF">PHYPA_002751</name>
</gene>
<keyword evidence="4" id="KW-1185">Reference proteome</keyword>
<dbReference type="PANTHER" id="PTHR10098:SF111">
    <property type="entry name" value="CHAT DOMAIN-CONTAINING PROTEIN"/>
    <property type="match status" value="1"/>
</dbReference>
<organism evidence="2">
    <name type="scientific">Physcomitrium patens</name>
    <name type="common">Spreading-leaved earth moss</name>
    <name type="synonym">Physcomitrella patens</name>
    <dbReference type="NCBI Taxonomy" id="3218"/>
    <lineage>
        <taxon>Eukaryota</taxon>
        <taxon>Viridiplantae</taxon>
        <taxon>Streptophyta</taxon>
        <taxon>Embryophyta</taxon>
        <taxon>Bryophyta</taxon>
        <taxon>Bryophytina</taxon>
        <taxon>Bryopsida</taxon>
        <taxon>Funariidae</taxon>
        <taxon>Funariales</taxon>
        <taxon>Funariaceae</taxon>
        <taxon>Physcomitrium</taxon>
    </lineage>
</organism>
<reference evidence="2 4" key="1">
    <citation type="journal article" date="2008" name="Science">
        <title>The Physcomitrella genome reveals evolutionary insights into the conquest of land by plants.</title>
        <authorList>
            <person name="Rensing S."/>
            <person name="Lang D."/>
            <person name="Zimmer A."/>
            <person name="Terry A."/>
            <person name="Salamov A."/>
            <person name="Shapiro H."/>
            <person name="Nishiyama T."/>
            <person name="Perroud P.-F."/>
            <person name="Lindquist E."/>
            <person name="Kamisugi Y."/>
            <person name="Tanahashi T."/>
            <person name="Sakakibara K."/>
            <person name="Fujita T."/>
            <person name="Oishi K."/>
            <person name="Shin-I T."/>
            <person name="Kuroki Y."/>
            <person name="Toyoda A."/>
            <person name="Suzuki Y."/>
            <person name="Hashimoto A."/>
            <person name="Yamaguchi K."/>
            <person name="Sugano A."/>
            <person name="Kohara Y."/>
            <person name="Fujiyama A."/>
            <person name="Anterola A."/>
            <person name="Aoki S."/>
            <person name="Ashton N."/>
            <person name="Barbazuk W.B."/>
            <person name="Barker E."/>
            <person name="Bennetzen J."/>
            <person name="Bezanilla M."/>
            <person name="Blankenship R."/>
            <person name="Cho S.H."/>
            <person name="Dutcher S."/>
            <person name="Estelle M."/>
            <person name="Fawcett J.A."/>
            <person name="Gundlach H."/>
            <person name="Hanada K."/>
            <person name="Heyl A."/>
            <person name="Hicks K.A."/>
            <person name="Hugh J."/>
            <person name="Lohr M."/>
            <person name="Mayer K."/>
            <person name="Melkozernov A."/>
            <person name="Murata T."/>
            <person name="Nelson D."/>
            <person name="Pils B."/>
            <person name="Prigge M."/>
            <person name="Reiss B."/>
            <person name="Renner T."/>
            <person name="Rombauts S."/>
            <person name="Rushton P."/>
            <person name="Sanderfoot A."/>
            <person name="Schween G."/>
            <person name="Shiu S.-H."/>
            <person name="Stueber K."/>
            <person name="Theodoulou F.L."/>
            <person name="Tu H."/>
            <person name="Van de Peer Y."/>
            <person name="Verrier P.J."/>
            <person name="Waters E."/>
            <person name="Wood A."/>
            <person name="Yang L."/>
            <person name="Cove D."/>
            <person name="Cuming A."/>
            <person name="Hasebe M."/>
            <person name="Lucas S."/>
            <person name="Mishler D.B."/>
            <person name="Reski R."/>
            <person name="Grigoriev I."/>
            <person name="Quatrano R.S."/>
            <person name="Boore J.L."/>
        </authorList>
    </citation>
    <scope>NUCLEOTIDE SEQUENCE [LARGE SCALE GENOMIC DNA]</scope>
    <source>
        <strain evidence="3 4">cv. Gransden 2004</strain>
    </source>
</reference>
<feature type="domain" description="CHAT" evidence="1">
    <location>
        <begin position="259"/>
        <end position="385"/>
    </location>
</feature>
<dbReference type="Gramene" id="Pp3c2_16120V3.1">
    <property type="protein sequence ID" value="Pp3c2_16120V3.1"/>
    <property type="gene ID" value="Pp3c2_16120"/>
</dbReference>
<dbReference type="EMBL" id="ABEU02000002">
    <property type="protein sequence ID" value="PNR59959.1"/>
    <property type="molecule type" value="Genomic_DNA"/>
</dbReference>
<dbReference type="STRING" id="3218.A0A2K1L1Q2"/>
<dbReference type="AlphaFoldDB" id="A0A2K1L1Q2"/>
<dbReference type="Proteomes" id="UP000006727">
    <property type="component" value="Chromosome 2"/>
</dbReference>
<dbReference type="InParanoid" id="A0A2K1L1Q2"/>
<name>A0A2K1L1Q2_PHYPA</name>
<reference evidence="3" key="3">
    <citation type="submission" date="2020-12" db="UniProtKB">
        <authorList>
            <consortium name="EnsemblPlants"/>
        </authorList>
    </citation>
    <scope>IDENTIFICATION</scope>
</reference>